<evidence type="ECO:0000313" key="1">
    <source>
        <dbReference type="EMBL" id="KAJ2985407.1"/>
    </source>
</evidence>
<evidence type="ECO:0000313" key="2">
    <source>
        <dbReference type="Proteomes" id="UP001144978"/>
    </source>
</evidence>
<gene>
    <name evidence="1" type="ORF">NUW54_g10163</name>
</gene>
<dbReference type="EMBL" id="JANSHE010003591">
    <property type="protein sequence ID" value="KAJ2985407.1"/>
    <property type="molecule type" value="Genomic_DNA"/>
</dbReference>
<keyword evidence="2" id="KW-1185">Reference proteome</keyword>
<reference evidence="1" key="1">
    <citation type="submission" date="2022-08" db="EMBL/GenBank/DDBJ databases">
        <title>Genome Sequence of Pycnoporus sanguineus.</title>
        <authorList>
            <person name="Buettner E."/>
        </authorList>
    </citation>
    <scope>NUCLEOTIDE SEQUENCE</scope>
    <source>
        <strain evidence="1">CG-C14</strain>
    </source>
</reference>
<sequence length="131" mass="13484">MLSKRSAAPRTSTASCNASNIAVAPSLARNQFSARTSSPSLAIAAPTLVACLNQATTTRSSTGDRVARSPKSVPSSGPLESPAHSSPTSANAPGHLLASRAKVRPSSGALNKLQHRRTQARSRLVSRPSSD</sequence>
<comment type="caution">
    <text evidence="1">The sequence shown here is derived from an EMBL/GenBank/DDBJ whole genome shotgun (WGS) entry which is preliminary data.</text>
</comment>
<protein>
    <submittedName>
        <fullName evidence="1">Uncharacterized protein</fullName>
    </submittedName>
</protein>
<accession>A0ACC1P160</accession>
<organism evidence="1 2">
    <name type="scientific">Trametes sanguinea</name>
    <dbReference type="NCBI Taxonomy" id="158606"/>
    <lineage>
        <taxon>Eukaryota</taxon>
        <taxon>Fungi</taxon>
        <taxon>Dikarya</taxon>
        <taxon>Basidiomycota</taxon>
        <taxon>Agaricomycotina</taxon>
        <taxon>Agaricomycetes</taxon>
        <taxon>Polyporales</taxon>
        <taxon>Polyporaceae</taxon>
        <taxon>Trametes</taxon>
    </lineage>
</organism>
<name>A0ACC1P160_9APHY</name>
<dbReference type="Proteomes" id="UP001144978">
    <property type="component" value="Unassembled WGS sequence"/>
</dbReference>
<proteinExistence type="predicted"/>